<evidence type="ECO:0000256" key="8">
    <source>
        <dbReference type="PIRSR" id="PIRSR001093-1"/>
    </source>
</evidence>
<dbReference type="SUPFAM" id="SSF55545">
    <property type="entry name" value="beta-N-acetylhexosaminidase-like domain"/>
    <property type="match status" value="1"/>
</dbReference>
<dbReference type="PANTHER" id="PTHR22600:SF26">
    <property type="entry name" value="BETA-N-ACETYLHEXOSAMINIDASE"/>
    <property type="match status" value="1"/>
</dbReference>
<dbReference type="EC" id="3.2.1.52" evidence="7"/>
<dbReference type="PRINTS" id="PR00738">
    <property type="entry name" value="GLHYDRLASE20"/>
</dbReference>
<keyword evidence="6 7" id="KW-0326">Glycosidase</keyword>
<dbReference type="EMBL" id="JANBTW010000076">
    <property type="protein sequence ID" value="KAJ2672808.1"/>
    <property type="molecule type" value="Genomic_DNA"/>
</dbReference>
<sequence length="545" mass="60667">MKLSAVIGLLAAVPSAFAIWPIPQTLEQGNSNTQAYWVNINVQGYSGNIVNNAVNRYRDIINRENFLAPVDYKRGILKPNGSLQGLTVSVESTDETLGIDTDESYTLDVPVDGQAMLNAKTPYGALRGLETFSQLISTNGNAKVIANTPVHIKDAPVYTHRGLLFDSARNYYSLASIYRTLDAMSYNKMNVFHWHIVDAQSWPVESRTFPDLQKNGAYSAQQTYSYNDVNNVIAYAKERGIRVIPEFDVPGHTYIVGLAKPDIMSCLNVQPNWADEAAEPPSGQLNIANPDSIDFANKIVDEYTKLFTDQVYHLGGDEVNRNCWNNDPTIQTYLATHPGESVESLLANFYTQTHNHLETTGKTAYTWEETLFHSNYVPSTNNTILQVWIDQTSVQKAVALGYRVVSSSSDAYYLDCGHGAWLPNFDGNSWCDPFKTWMHIYNYDVAANITDAGQKKLILGTEVAAWSEQIDETVIDPRLWPRASAMAETAWSGKTASDGHVRTTAEVASRLHEQRFRMVGRGINAEPMQPLWCARNPGSCNLPPS</sequence>
<dbReference type="GO" id="GO:0016853">
    <property type="term" value="F:isomerase activity"/>
    <property type="evidence" value="ECO:0007669"/>
    <property type="project" value="UniProtKB-KW"/>
</dbReference>
<dbReference type="SUPFAM" id="SSF51445">
    <property type="entry name" value="(Trans)glycosidases"/>
    <property type="match status" value="1"/>
</dbReference>
<dbReference type="FunFam" id="3.20.20.80:FF:000063">
    <property type="entry name" value="Beta-hexosaminidase"/>
    <property type="match status" value="1"/>
</dbReference>
<dbReference type="InterPro" id="IPR017853">
    <property type="entry name" value="GH"/>
</dbReference>
<dbReference type="Proteomes" id="UP001151518">
    <property type="component" value="Unassembled WGS sequence"/>
</dbReference>
<evidence type="ECO:0000259" key="10">
    <source>
        <dbReference type="Pfam" id="PF00728"/>
    </source>
</evidence>
<dbReference type="InterPro" id="IPR029018">
    <property type="entry name" value="Hex-like_dom2"/>
</dbReference>
<dbReference type="GO" id="GO:0016020">
    <property type="term" value="C:membrane"/>
    <property type="evidence" value="ECO:0007669"/>
    <property type="project" value="TreeGrafter"/>
</dbReference>
<dbReference type="AlphaFoldDB" id="A0A9W8G5M6"/>
<dbReference type="InterPro" id="IPR015883">
    <property type="entry name" value="Glyco_hydro_20_cat"/>
</dbReference>
<evidence type="ECO:0000259" key="11">
    <source>
        <dbReference type="Pfam" id="PF14845"/>
    </source>
</evidence>
<name>A0A9W8G5M6_9FUNG</name>
<evidence type="ECO:0000256" key="4">
    <source>
        <dbReference type="ARBA" id="ARBA00022801"/>
    </source>
</evidence>
<gene>
    <name evidence="12" type="primary">NAG1_4</name>
    <name evidence="12" type="ORF">GGI25_004958</name>
</gene>
<evidence type="ECO:0000256" key="1">
    <source>
        <dbReference type="ARBA" id="ARBA00001231"/>
    </source>
</evidence>
<dbReference type="GO" id="GO:0030203">
    <property type="term" value="P:glycosaminoglycan metabolic process"/>
    <property type="evidence" value="ECO:0007669"/>
    <property type="project" value="TreeGrafter"/>
</dbReference>
<keyword evidence="12" id="KW-0413">Isomerase</keyword>
<dbReference type="GO" id="GO:0005975">
    <property type="term" value="P:carbohydrate metabolic process"/>
    <property type="evidence" value="ECO:0007669"/>
    <property type="project" value="InterPro"/>
</dbReference>
<evidence type="ECO:0000313" key="13">
    <source>
        <dbReference type="Proteomes" id="UP001151518"/>
    </source>
</evidence>
<evidence type="ECO:0000256" key="6">
    <source>
        <dbReference type="ARBA" id="ARBA00023295"/>
    </source>
</evidence>
<evidence type="ECO:0000256" key="9">
    <source>
        <dbReference type="SAM" id="SignalP"/>
    </source>
</evidence>
<evidence type="ECO:0000256" key="3">
    <source>
        <dbReference type="ARBA" id="ARBA00022729"/>
    </source>
</evidence>
<dbReference type="PIRSF" id="PIRSF001093">
    <property type="entry name" value="B-hxosamndse_ab_euk"/>
    <property type="match status" value="1"/>
</dbReference>
<comment type="caution">
    <text evidence="12">The sequence shown here is derived from an EMBL/GenBank/DDBJ whole genome shotgun (WGS) entry which is preliminary data.</text>
</comment>
<keyword evidence="3 9" id="KW-0732">Signal</keyword>
<organism evidence="12 13">
    <name type="scientific">Coemansia spiralis</name>
    <dbReference type="NCBI Taxonomy" id="417178"/>
    <lineage>
        <taxon>Eukaryota</taxon>
        <taxon>Fungi</taxon>
        <taxon>Fungi incertae sedis</taxon>
        <taxon>Zoopagomycota</taxon>
        <taxon>Kickxellomycotina</taxon>
        <taxon>Kickxellomycetes</taxon>
        <taxon>Kickxellales</taxon>
        <taxon>Kickxellaceae</taxon>
        <taxon>Coemansia</taxon>
    </lineage>
</organism>
<feature type="signal peptide" evidence="9">
    <location>
        <begin position="1"/>
        <end position="18"/>
    </location>
</feature>
<dbReference type="Pfam" id="PF00728">
    <property type="entry name" value="Glyco_hydro_20"/>
    <property type="match status" value="1"/>
</dbReference>
<proteinExistence type="inferred from homology"/>
<comment type="similarity">
    <text evidence="2 7">Belongs to the glycosyl hydrolase 20 family.</text>
</comment>
<dbReference type="GO" id="GO:0004563">
    <property type="term" value="F:beta-N-acetylhexosaminidase activity"/>
    <property type="evidence" value="ECO:0007669"/>
    <property type="project" value="UniProtKB-EC"/>
</dbReference>
<dbReference type="InterPro" id="IPR029019">
    <property type="entry name" value="HEX_eukaryotic_N"/>
</dbReference>
<dbReference type="Gene3D" id="3.30.379.10">
    <property type="entry name" value="Chitobiase/beta-hexosaminidase domain 2-like"/>
    <property type="match status" value="1"/>
</dbReference>
<keyword evidence="4 7" id="KW-0378">Hydrolase</keyword>
<comment type="catalytic activity">
    <reaction evidence="1 7">
        <text>Hydrolysis of terminal non-reducing N-acetyl-D-hexosamine residues in N-acetyl-beta-D-hexosaminides.</text>
        <dbReference type="EC" id="3.2.1.52"/>
    </reaction>
</comment>
<evidence type="ECO:0000256" key="7">
    <source>
        <dbReference type="PIRNR" id="PIRNR001093"/>
    </source>
</evidence>
<dbReference type="InterPro" id="IPR025705">
    <property type="entry name" value="Beta_hexosaminidase_sua/sub"/>
</dbReference>
<dbReference type="PANTHER" id="PTHR22600">
    <property type="entry name" value="BETA-HEXOSAMINIDASE"/>
    <property type="match status" value="1"/>
</dbReference>
<dbReference type="Pfam" id="PF14845">
    <property type="entry name" value="Glycohydro_20b2"/>
    <property type="match status" value="1"/>
</dbReference>
<dbReference type="Gene3D" id="3.20.20.80">
    <property type="entry name" value="Glycosidases"/>
    <property type="match status" value="1"/>
</dbReference>
<feature type="chain" id="PRO_5040937389" description="Beta-hexosaminidase" evidence="9">
    <location>
        <begin position="19"/>
        <end position="545"/>
    </location>
</feature>
<evidence type="ECO:0000256" key="5">
    <source>
        <dbReference type="ARBA" id="ARBA00023180"/>
    </source>
</evidence>
<reference evidence="12" key="1">
    <citation type="submission" date="2022-07" db="EMBL/GenBank/DDBJ databases">
        <title>Phylogenomic reconstructions and comparative analyses of Kickxellomycotina fungi.</title>
        <authorList>
            <person name="Reynolds N.K."/>
            <person name="Stajich J.E."/>
            <person name="Barry K."/>
            <person name="Grigoriev I.V."/>
            <person name="Crous P."/>
            <person name="Smith M.E."/>
        </authorList>
    </citation>
    <scope>NUCLEOTIDE SEQUENCE</scope>
    <source>
        <strain evidence="12">NRRL 3115</strain>
    </source>
</reference>
<accession>A0A9W8G5M6</accession>
<protein>
    <recommendedName>
        <fullName evidence="7">Beta-hexosaminidase</fullName>
        <ecNumber evidence="7">3.2.1.52</ecNumber>
    </recommendedName>
</protein>
<evidence type="ECO:0000313" key="12">
    <source>
        <dbReference type="EMBL" id="KAJ2672808.1"/>
    </source>
</evidence>
<dbReference type="OrthoDB" id="428480at2759"/>
<evidence type="ECO:0000256" key="2">
    <source>
        <dbReference type="ARBA" id="ARBA00006285"/>
    </source>
</evidence>
<feature type="domain" description="Beta-hexosaminidase eukaryotic type N-terminal" evidence="11">
    <location>
        <begin position="19"/>
        <end position="135"/>
    </location>
</feature>
<feature type="active site" description="Proton donor" evidence="8">
    <location>
        <position position="318"/>
    </location>
</feature>
<dbReference type="CDD" id="cd06562">
    <property type="entry name" value="GH20_HexA_HexB-like"/>
    <property type="match status" value="1"/>
</dbReference>
<keyword evidence="5" id="KW-0325">Glycoprotein</keyword>
<feature type="domain" description="Glycoside hydrolase family 20 catalytic" evidence="10">
    <location>
        <begin position="158"/>
        <end position="493"/>
    </location>
</feature>